<dbReference type="AlphaFoldDB" id="A0A2M4DH84"/>
<dbReference type="EMBL" id="GGFL01012330">
    <property type="protein sequence ID" value="MBW76508.1"/>
    <property type="molecule type" value="Transcribed_RNA"/>
</dbReference>
<organism evidence="2">
    <name type="scientific">Anopheles darlingi</name>
    <name type="common">Mosquito</name>
    <dbReference type="NCBI Taxonomy" id="43151"/>
    <lineage>
        <taxon>Eukaryota</taxon>
        <taxon>Metazoa</taxon>
        <taxon>Ecdysozoa</taxon>
        <taxon>Arthropoda</taxon>
        <taxon>Hexapoda</taxon>
        <taxon>Insecta</taxon>
        <taxon>Pterygota</taxon>
        <taxon>Neoptera</taxon>
        <taxon>Endopterygota</taxon>
        <taxon>Diptera</taxon>
        <taxon>Nematocera</taxon>
        <taxon>Culicoidea</taxon>
        <taxon>Culicidae</taxon>
        <taxon>Anophelinae</taxon>
        <taxon>Anopheles</taxon>
    </lineage>
</organism>
<name>A0A2M4DH84_ANODA</name>
<sequence>MLFFTVNCPGFHCTFRLLLLSALLLLLRYPEVSTLGSAPFYRPTVVAWSRMGPQSSPSSFPHFHVQHKMLILRWWWWH</sequence>
<proteinExistence type="predicted"/>
<evidence type="ECO:0000313" key="2">
    <source>
        <dbReference type="EMBL" id="MBW76508.1"/>
    </source>
</evidence>
<accession>A0A2M4DH84</accession>
<protein>
    <submittedName>
        <fullName evidence="2">Putative secreted protein</fullName>
    </submittedName>
</protein>
<evidence type="ECO:0000256" key="1">
    <source>
        <dbReference type="SAM" id="SignalP"/>
    </source>
</evidence>
<feature type="chain" id="PRO_5014941300" evidence="1">
    <location>
        <begin position="35"/>
        <end position="78"/>
    </location>
</feature>
<reference evidence="2" key="1">
    <citation type="submission" date="2018-01" db="EMBL/GenBank/DDBJ databases">
        <title>An insight into the sialome of Amazonian anophelines.</title>
        <authorList>
            <person name="Ribeiro J.M."/>
            <person name="Scarpassa V."/>
            <person name="Calvo E."/>
        </authorList>
    </citation>
    <scope>NUCLEOTIDE SEQUENCE</scope>
</reference>
<keyword evidence="1" id="KW-0732">Signal</keyword>
<feature type="signal peptide" evidence="1">
    <location>
        <begin position="1"/>
        <end position="34"/>
    </location>
</feature>